<comment type="caution">
    <text evidence="2">The sequence shown here is derived from an EMBL/GenBank/DDBJ whole genome shotgun (WGS) entry which is preliminary data.</text>
</comment>
<dbReference type="AlphaFoldDB" id="A0AAD7RV25"/>
<gene>
    <name evidence="2" type="ORF">AAFF_G00100880</name>
</gene>
<keyword evidence="3" id="KW-1185">Reference proteome</keyword>
<protein>
    <submittedName>
        <fullName evidence="2">Uncharacterized protein</fullName>
    </submittedName>
</protein>
<dbReference type="Proteomes" id="UP001221898">
    <property type="component" value="Unassembled WGS sequence"/>
</dbReference>
<name>A0AAD7RV25_9TELE</name>
<evidence type="ECO:0000313" key="2">
    <source>
        <dbReference type="EMBL" id="KAJ8390708.1"/>
    </source>
</evidence>
<feature type="region of interest" description="Disordered" evidence="1">
    <location>
        <begin position="67"/>
        <end position="87"/>
    </location>
</feature>
<accession>A0AAD7RV25</accession>
<sequence>MKALKRQRPARSERGQPIGRERTRRLGSAHPRWTGLRGAIREPGEPNSGAPKDWIWRAGRARAISSTTGQRCSLKTHRRRGVIDPRPADNGLWPYAGRCLLAGSERASHWMGELGVTERK</sequence>
<dbReference type="EMBL" id="JAINUG010000166">
    <property type="protein sequence ID" value="KAJ8390708.1"/>
    <property type="molecule type" value="Genomic_DNA"/>
</dbReference>
<evidence type="ECO:0000313" key="3">
    <source>
        <dbReference type="Proteomes" id="UP001221898"/>
    </source>
</evidence>
<evidence type="ECO:0000256" key="1">
    <source>
        <dbReference type="SAM" id="MobiDB-lite"/>
    </source>
</evidence>
<proteinExistence type="predicted"/>
<reference evidence="2" key="1">
    <citation type="journal article" date="2023" name="Science">
        <title>Genome structures resolve the early diversification of teleost fishes.</title>
        <authorList>
            <person name="Parey E."/>
            <person name="Louis A."/>
            <person name="Montfort J."/>
            <person name="Bouchez O."/>
            <person name="Roques C."/>
            <person name="Iampietro C."/>
            <person name="Lluch J."/>
            <person name="Castinel A."/>
            <person name="Donnadieu C."/>
            <person name="Desvignes T."/>
            <person name="Floi Bucao C."/>
            <person name="Jouanno E."/>
            <person name="Wen M."/>
            <person name="Mejri S."/>
            <person name="Dirks R."/>
            <person name="Jansen H."/>
            <person name="Henkel C."/>
            <person name="Chen W.J."/>
            <person name="Zahm M."/>
            <person name="Cabau C."/>
            <person name="Klopp C."/>
            <person name="Thompson A.W."/>
            <person name="Robinson-Rechavi M."/>
            <person name="Braasch I."/>
            <person name="Lecointre G."/>
            <person name="Bobe J."/>
            <person name="Postlethwait J.H."/>
            <person name="Berthelot C."/>
            <person name="Roest Crollius H."/>
            <person name="Guiguen Y."/>
        </authorList>
    </citation>
    <scope>NUCLEOTIDE SEQUENCE</scope>
    <source>
        <strain evidence="2">NC1722</strain>
    </source>
</reference>
<organism evidence="2 3">
    <name type="scientific">Aldrovandia affinis</name>
    <dbReference type="NCBI Taxonomy" id="143900"/>
    <lineage>
        <taxon>Eukaryota</taxon>
        <taxon>Metazoa</taxon>
        <taxon>Chordata</taxon>
        <taxon>Craniata</taxon>
        <taxon>Vertebrata</taxon>
        <taxon>Euteleostomi</taxon>
        <taxon>Actinopterygii</taxon>
        <taxon>Neopterygii</taxon>
        <taxon>Teleostei</taxon>
        <taxon>Notacanthiformes</taxon>
        <taxon>Halosauridae</taxon>
        <taxon>Aldrovandia</taxon>
    </lineage>
</organism>
<feature type="region of interest" description="Disordered" evidence="1">
    <location>
        <begin position="1"/>
        <end position="53"/>
    </location>
</feature>